<feature type="active site" description="Charge relay system" evidence="8 9">
    <location>
        <position position="549"/>
    </location>
</feature>
<evidence type="ECO:0000313" key="15">
    <source>
        <dbReference type="EMBL" id="QNP56068.1"/>
    </source>
</evidence>
<keyword evidence="2" id="KW-0134">Cell wall</keyword>
<dbReference type="CDD" id="cd07489">
    <property type="entry name" value="Peptidases_S8_5"/>
    <property type="match status" value="1"/>
</dbReference>
<gene>
    <name evidence="15" type="ORF">H9L22_00590</name>
</gene>
<dbReference type="RefSeq" id="WP_187721187.1">
    <property type="nucleotide sequence ID" value="NZ_BAABBL010000016.1"/>
</dbReference>
<dbReference type="GO" id="GO:0005615">
    <property type="term" value="C:extracellular space"/>
    <property type="evidence" value="ECO:0007669"/>
    <property type="project" value="TreeGrafter"/>
</dbReference>
<evidence type="ECO:0000313" key="16">
    <source>
        <dbReference type="Proteomes" id="UP000516117"/>
    </source>
</evidence>
<comment type="similarity">
    <text evidence="1 9 10">Belongs to the peptidase S8 family.</text>
</comment>
<feature type="active site" description="Charge relay system" evidence="8 9">
    <location>
        <position position="179"/>
    </location>
</feature>
<keyword evidence="5 11" id="KW-0732">Signal</keyword>
<feature type="chain" id="PRO_5028868133" evidence="11">
    <location>
        <begin position="33"/>
        <end position="891"/>
    </location>
</feature>
<organism evidence="15 16">
    <name type="scientific">Tessaracoccus defluvii</name>
    <dbReference type="NCBI Taxonomy" id="1285901"/>
    <lineage>
        <taxon>Bacteria</taxon>
        <taxon>Bacillati</taxon>
        <taxon>Actinomycetota</taxon>
        <taxon>Actinomycetes</taxon>
        <taxon>Propionibacteriales</taxon>
        <taxon>Propionibacteriaceae</taxon>
        <taxon>Tessaracoccus</taxon>
    </lineage>
</organism>
<keyword evidence="6 9" id="KW-0378">Hydrolase</keyword>
<keyword evidence="7 9" id="KW-0720">Serine protease</keyword>
<dbReference type="InterPro" id="IPR036852">
    <property type="entry name" value="Peptidase_S8/S53_dom_sf"/>
</dbReference>
<dbReference type="InterPro" id="IPR034187">
    <property type="entry name" value="Peptidases_S8_5"/>
</dbReference>
<sequence length="891" mass="91245">MSQPRIGAVIRAVGVSLLATALCVGQLGTATADDLPAPIPVERPSFEEMLAAFDGGALTGRWFVEVDGNPQVKGGSAAAAKKAQDKAVAAAKAAGATVTVNRSYSSLWNGVTVKADLASAKKLASTAGVKGVYPVVTVTRPALDAAVPNIDTARGMTGADVANNELGFTGKGIKVGIIDSGIDYNHPDLGGSGINDQTADFPGERVAYGWDFVGDDYDAGGTDPAVTTPRPDAYPDDCMGHGSHVAGIVGADGEVTGVAPEVTFGAYRVFGCGENASSDTDVILQAMERAHADGMDVINMSLGASFETWPTYPTAVVADRLVDAGVVVVVSQGNEGTAGTFSSGAPAVAKKVISVGSVDNLEYMANYVTSAAGTEFPFMGATGAPDPTGGETLTLVAADPVLACEPVPDAAGPGLALLISRGTCSFHEKTLNAQNAGYEAALIYNNTSGVINMTVEGDTEITIPAVSLLQTDGAALAAEIVAGGGSTMIEFSAEPKRFPNPTGGYQSDFSSYGLAADLTLNPDVSAPGGSIYSTYPLEKGGHTTMGGTSMSAPHVAGAAALLLEARGDLAPLEVRKLLTNTADPFTWGLLGDDGYLEPVHRQGGGLIDIPQALTTATSVSPQKISLGEGEAGPVTTTITVSNSSAEAVTYQLGVANGIATGGATDAISFYAAYADVEFTANSVTVPAGGTATVQVRIGEDFGEDGIIYGGWVTLTSDADQLVIPFAGLSGDYQALTALEFAATAFVDGEDLFPAEPFHTYSMVGNDVPYVALYLAYPVSNLYIDVYKAKADGTKGAKVHSNFINYAETLELGRLGDIATIAWDGTYQGNNGKNGKVRRVDNGSYVLELRVLKALGDPSNPAHWETMALDPVTIAYGDGADTGTGNGPKPKK</sequence>
<feature type="domain" description="Peptidase S8/S53" evidence="12">
    <location>
        <begin position="170"/>
        <end position="602"/>
    </location>
</feature>
<dbReference type="PANTHER" id="PTHR43806:SF66">
    <property type="entry name" value="SERIN ENDOPEPTIDASE"/>
    <property type="match status" value="1"/>
</dbReference>
<feature type="domain" description="C5a peptidase/Subtilisin-like protease SBT2-like Fn3-like" evidence="14">
    <location>
        <begin position="626"/>
        <end position="725"/>
    </location>
</feature>
<evidence type="ECO:0000259" key="14">
    <source>
        <dbReference type="Pfam" id="PF06280"/>
    </source>
</evidence>
<dbReference type="PROSITE" id="PS51892">
    <property type="entry name" value="SUBTILASE"/>
    <property type="match status" value="1"/>
</dbReference>
<keyword evidence="16" id="KW-1185">Reference proteome</keyword>
<dbReference type="InterPro" id="IPR050131">
    <property type="entry name" value="Peptidase_S8_subtilisin-like"/>
</dbReference>
<dbReference type="PANTHER" id="PTHR43806">
    <property type="entry name" value="PEPTIDASE S8"/>
    <property type="match status" value="1"/>
</dbReference>
<dbReference type="InterPro" id="IPR015500">
    <property type="entry name" value="Peptidase_S8_subtilisin-rel"/>
</dbReference>
<dbReference type="SUPFAM" id="SSF52743">
    <property type="entry name" value="Subtilisin-like"/>
    <property type="match status" value="1"/>
</dbReference>
<dbReference type="SUPFAM" id="SSF52025">
    <property type="entry name" value="PA domain"/>
    <property type="match status" value="1"/>
</dbReference>
<evidence type="ECO:0000256" key="6">
    <source>
        <dbReference type="ARBA" id="ARBA00022801"/>
    </source>
</evidence>
<dbReference type="PRINTS" id="PR00723">
    <property type="entry name" value="SUBTILISIN"/>
</dbReference>
<evidence type="ECO:0000259" key="12">
    <source>
        <dbReference type="Pfam" id="PF00082"/>
    </source>
</evidence>
<dbReference type="GO" id="GO:0016020">
    <property type="term" value="C:membrane"/>
    <property type="evidence" value="ECO:0007669"/>
    <property type="project" value="InterPro"/>
</dbReference>
<dbReference type="AlphaFoldDB" id="A0A7H0H6A2"/>
<protein>
    <submittedName>
        <fullName evidence="15">S8 family serine peptidase</fullName>
    </submittedName>
</protein>
<feature type="domain" description="PA" evidence="13">
    <location>
        <begin position="392"/>
        <end position="476"/>
    </location>
</feature>
<evidence type="ECO:0000256" key="3">
    <source>
        <dbReference type="ARBA" id="ARBA00022525"/>
    </source>
</evidence>
<dbReference type="Pfam" id="PF00082">
    <property type="entry name" value="Peptidase_S8"/>
    <property type="match status" value="1"/>
</dbReference>
<dbReference type="PROSITE" id="PS00138">
    <property type="entry name" value="SUBTILASE_SER"/>
    <property type="match status" value="1"/>
</dbReference>
<name>A0A7H0H6A2_9ACTN</name>
<evidence type="ECO:0000256" key="4">
    <source>
        <dbReference type="ARBA" id="ARBA00022670"/>
    </source>
</evidence>
<dbReference type="InterPro" id="IPR046450">
    <property type="entry name" value="PA_dom_sf"/>
</dbReference>
<dbReference type="InterPro" id="IPR000209">
    <property type="entry name" value="Peptidase_S8/S53_dom"/>
</dbReference>
<dbReference type="Pfam" id="PF06280">
    <property type="entry name" value="fn3_5"/>
    <property type="match status" value="1"/>
</dbReference>
<evidence type="ECO:0000256" key="7">
    <source>
        <dbReference type="ARBA" id="ARBA00022825"/>
    </source>
</evidence>
<dbReference type="PROSITE" id="PS00137">
    <property type="entry name" value="SUBTILASE_HIS"/>
    <property type="match status" value="1"/>
</dbReference>
<dbReference type="Pfam" id="PF02225">
    <property type="entry name" value="PA"/>
    <property type="match status" value="1"/>
</dbReference>
<dbReference type="Gene3D" id="3.40.50.200">
    <property type="entry name" value="Peptidase S8/S53 domain"/>
    <property type="match status" value="1"/>
</dbReference>
<accession>A0A7H0H6A2</accession>
<evidence type="ECO:0000256" key="8">
    <source>
        <dbReference type="PIRSR" id="PIRSR615500-1"/>
    </source>
</evidence>
<evidence type="ECO:0000256" key="2">
    <source>
        <dbReference type="ARBA" id="ARBA00022512"/>
    </source>
</evidence>
<dbReference type="GO" id="GO:0004252">
    <property type="term" value="F:serine-type endopeptidase activity"/>
    <property type="evidence" value="ECO:0007669"/>
    <property type="project" value="UniProtKB-UniRule"/>
</dbReference>
<evidence type="ECO:0000256" key="11">
    <source>
        <dbReference type="SAM" id="SignalP"/>
    </source>
</evidence>
<keyword evidence="3" id="KW-0964">Secreted</keyword>
<dbReference type="InterPro" id="IPR003137">
    <property type="entry name" value="PA_domain"/>
</dbReference>
<feature type="signal peptide" evidence="11">
    <location>
        <begin position="1"/>
        <end position="32"/>
    </location>
</feature>
<dbReference type="Proteomes" id="UP000516117">
    <property type="component" value="Chromosome"/>
</dbReference>
<dbReference type="PROSITE" id="PS00136">
    <property type="entry name" value="SUBTILASE_ASP"/>
    <property type="match status" value="1"/>
</dbReference>
<dbReference type="GO" id="GO:0006508">
    <property type="term" value="P:proteolysis"/>
    <property type="evidence" value="ECO:0007669"/>
    <property type="project" value="UniProtKB-KW"/>
</dbReference>
<evidence type="ECO:0000256" key="10">
    <source>
        <dbReference type="RuleBase" id="RU003355"/>
    </source>
</evidence>
<evidence type="ECO:0000256" key="1">
    <source>
        <dbReference type="ARBA" id="ARBA00011073"/>
    </source>
</evidence>
<dbReference type="InterPro" id="IPR022398">
    <property type="entry name" value="Peptidase_S8_His-AS"/>
</dbReference>
<dbReference type="EMBL" id="CP060789">
    <property type="protein sequence ID" value="QNP56068.1"/>
    <property type="molecule type" value="Genomic_DNA"/>
</dbReference>
<dbReference type="Gene3D" id="2.60.40.1710">
    <property type="entry name" value="Subtilisin-like superfamily"/>
    <property type="match status" value="1"/>
</dbReference>
<dbReference type="InterPro" id="IPR023827">
    <property type="entry name" value="Peptidase_S8_Asp-AS"/>
</dbReference>
<keyword evidence="4 9" id="KW-0645">Protease</keyword>
<evidence type="ECO:0000259" key="13">
    <source>
        <dbReference type="Pfam" id="PF02225"/>
    </source>
</evidence>
<evidence type="ECO:0000256" key="5">
    <source>
        <dbReference type="ARBA" id="ARBA00022729"/>
    </source>
</evidence>
<dbReference type="KEGG" id="tdf:H9L22_00590"/>
<evidence type="ECO:0000256" key="9">
    <source>
        <dbReference type="PROSITE-ProRule" id="PRU01240"/>
    </source>
</evidence>
<feature type="active site" description="Charge relay system" evidence="8 9">
    <location>
        <position position="241"/>
    </location>
</feature>
<reference evidence="15 16" key="1">
    <citation type="submission" date="2020-08" db="EMBL/GenBank/DDBJ databases">
        <title>Genome sequence of Tessaracoccus defluvii JCM 17540T.</title>
        <authorList>
            <person name="Hyun D.-W."/>
            <person name="Bae J.-W."/>
        </authorList>
    </citation>
    <scope>NUCLEOTIDE SEQUENCE [LARGE SCALE GENOMIC DNA]</scope>
    <source>
        <strain evidence="15 16">JCM 17540</strain>
    </source>
</reference>
<dbReference type="InterPro" id="IPR010435">
    <property type="entry name" value="C5a/SBT2-like_Fn3"/>
</dbReference>
<proteinExistence type="inferred from homology"/>
<dbReference type="InterPro" id="IPR023828">
    <property type="entry name" value="Peptidase_S8_Ser-AS"/>
</dbReference>
<dbReference type="Gene3D" id="3.50.30.30">
    <property type="match status" value="1"/>
</dbReference>